<dbReference type="InterPro" id="IPR002509">
    <property type="entry name" value="NODB_dom"/>
</dbReference>
<dbReference type="PANTHER" id="PTHR10587">
    <property type="entry name" value="GLYCOSYL TRANSFERASE-RELATED"/>
    <property type="match status" value="1"/>
</dbReference>
<evidence type="ECO:0000256" key="3">
    <source>
        <dbReference type="ARBA" id="ARBA00022801"/>
    </source>
</evidence>
<comment type="catalytic activity">
    <reaction evidence="7">
        <text>[(1-&gt;4)-N-acetyl-beta-D-glucosaminyl](n) + n H2O = chitosan + n acetate</text>
        <dbReference type="Rhea" id="RHEA:10464"/>
        <dbReference type="Rhea" id="RHEA-COMP:9593"/>
        <dbReference type="Rhea" id="RHEA-COMP:9597"/>
        <dbReference type="ChEBI" id="CHEBI:15377"/>
        <dbReference type="ChEBI" id="CHEBI:17029"/>
        <dbReference type="ChEBI" id="CHEBI:30089"/>
        <dbReference type="ChEBI" id="CHEBI:57704"/>
        <dbReference type="EC" id="3.5.1.41"/>
    </reaction>
    <physiologicalReaction direction="left-to-right" evidence="7">
        <dbReference type="Rhea" id="RHEA:10465"/>
    </physiologicalReaction>
</comment>
<keyword evidence="10" id="KW-1185">Reference proteome</keyword>
<dbReference type="InterPro" id="IPR050248">
    <property type="entry name" value="Polysacc_deacetylase_ArnD"/>
</dbReference>
<reference evidence="9 10" key="1">
    <citation type="submission" date="2024-01" db="EMBL/GenBank/DDBJ databases">
        <authorList>
            <consortium name="Genoscope - CEA"/>
            <person name="William W."/>
        </authorList>
    </citation>
    <scope>NUCLEOTIDE SEQUENCE [LARGE SCALE GENOMIC DNA]</scope>
    <source>
        <strain evidence="9 10">29B2s-10</strain>
    </source>
</reference>
<proteinExistence type="predicted"/>
<dbReference type="Pfam" id="PF01522">
    <property type="entry name" value="Polysacc_deac_1"/>
    <property type="match status" value="1"/>
</dbReference>
<gene>
    <name evidence="9" type="primary">CDA1</name>
    <name evidence="9" type="ORF">CAAN4_H03092</name>
</gene>
<dbReference type="SUPFAM" id="SSF88713">
    <property type="entry name" value="Glycoside hydrolase/deacetylase"/>
    <property type="match status" value="1"/>
</dbReference>
<evidence type="ECO:0000313" key="9">
    <source>
        <dbReference type="EMBL" id="CAK7920497.1"/>
    </source>
</evidence>
<dbReference type="Proteomes" id="UP001497600">
    <property type="component" value="Chromosome H"/>
</dbReference>
<keyword evidence="3" id="KW-0378">Hydrolase</keyword>
<evidence type="ECO:0000313" key="10">
    <source>
        <dbReference type="Proteomes" id="UP001497600"/>
    </source>
</evidence>
<dbReference type="PROSITE" id="PS51677">
    <property type="entry name" value="NODB"/>
    <property type="match status" value="1"/>
</dbReference>
<protein>
    <recommendedName>
        <fullName evidence="6">chitin deacetylase</fullName>
        <ecNumber evidence="6">3.5.1.41</ecNumber>
    </recommendedName>
</protein>
<sequence length="306" mass="34849">MKLIKFCIWISAYLAVGSSTILNRLRNKSPPQYKNEDIVMTNTLPFPQWLTDFTGLKEWPGLDPPYIPLEFIKFDPTQTSPLHTQGSCAQVKPEHCSFDCINCISFDDIFTCPRLSQTFDDGPTEHTMKLINSLKSKSTFFALGVQIIKYPQIYRETMARGHIMGSHTWSHKFLPSLTNEQIVAQIEWSIWAMNATGNHLPKWFRPPYGGVDNRVRSIVRQFGMQSVLWDMDTFDWKLSGGTRTEADIVKEVKNFQRTRNGAGMILQHDATIQSVDAGIKVQEIVGPNQLTVPQCANGINYIKVFQ</sequence>
<evidence type="ECO:0000256" key="2">
    <source>
        <dbReference type="ARBA" id="ARBA00022723"/>
    </source>
</evidence>
<keyword evidence="4" id="KW-0624">Polysaccharide degradation</keyword>
<evidence type="ECO:0000256" key="4">
    <source>
        <dbReference type="ARBA" id="ARBA00023024"/>
    </source>
</evidence>
<keyword evidence="4" id="KW-0119">Carbohydrate metabolism</keyword>
<dbReference type="PANTHER" id="PTHR10587:SF133">
    <property type="entry name" value="CHITIN DEACETYLASE 1-RELATED"/>
    <property type="match status" value="1"/>
</dbReference>
<evidence type="ECO:0000256" key="7">
    <source>
        <dbReference type="ARBA" id="ARBA00048494"/>
    </source>
</evidence>
<name>A0ABP0EKL4_9ASCO</name>
<evidence type="ECO:0000259" key="8">
    <source>
        <dbReference type="PROSITE" id="PS51677"/>
    </source>
</evidence>
<keyword evidence="2" id="KW-0479">Metal-binding</keyword>
<evidence type="ECO:0000256" key="6">
    <source>
        <dbReference type="ARBA" id="ARBA00024056"/>
    </source>
</evidence>
<keyword evidence="4" id="KW-0146">Chitin degradation</keyword>
<dbReference type="Gene3D" id="3.20.20.370">
    <property type="entry name" value="Glycoside hydrolase/deacetylase"/>
    <property type="match status" value="1"/>
</dbReference>
<evidence type="ECO:0000256" key="1">
    <source>
        <dbReference type="ARBA" id="ARBA00001941"/>
    </source>
</evidence>
<dbReference type="EMBL" id="OZ004260">
    <property type="protein sequence ID" value="CAK7920497.1"/>
    <property type="molecule type" value="Genomic_DNA"/>
</dbReference>
<dbReference type="EC" id="3.5.1.41" evidence="6"/>
<keyword evidence="5" id="KW-0170">Cobalt</keyword>
<organism evidence="9 10">
    <name type="scientific">[Candida] anglica</name>
    <dbReference type="NCBI Taxonomy" id="148631"/>
    <lineage>
        <taxon>Eukaryota</taxon>
        <taxon>Fungi</taxon>
        <taxon>Dikarya</taxon>
        <taxon>Ascomycota</taxon>
        <taxon>Saccharomycotina</taxon>
        <taxon>Pichiomycetes</taxon>
        <taxon>Debaryomycetaceae</taxon>
        <taxon>Kurtzmaniella</taxon>
    </lineage>
</organism>
<accession>A0ABP0EKL4</accession>
<feature type="domain" description="NodB homology" evidence="8">
    <location>
        <begin position="113"/>
        <end position="302"/>
    </location>
</feature>
<evidence type="ECO:0000256" key="5">
    <source>
        <dbReference type="ARBA" id="ARBA00023285"/>
    </source>
</evidence>
<comment type="cofactor">
    <cofactor evidence="1">
        <name>Co(2+)</name>
        <dbReference type="ChEBI" id="CHEBI:48828"/>
    </cofactor>
</comment>
<dbReference type="InterPro" id="IPR011330">
    <property type="entry name" value="Glyco_hydro/deAcase_b/a-brl"/>
</dbReference>